<proteinExistence type="predicted"/>
<gene>
    <name evidence="1" type="ORF">TM448B00894_0011</name>
</gene>
<organism evidence="1">
    <name type="scientific">viral metagenome</name>
    <dbReference type="NCBI Taxonomy" id="1070528"/>
    <lineage>
        <taxon>unclassified sequences</taxon>
        <taxon>metagenomes</taxon>
        <taxon>organismal metagenomes</taxon>
    </lineage>
</organism>
<dbReference type="EMBL" id="MT144670">
    <property type="protein sequence ID" value="QJH97015.1"/>
    <property type="molecule type" value="Genomic_DNA"/>
</dbReference>
<reference evidence="1" key="1">
    <citation type="submission" date="2020-03" db="EMBL/GenBank/DDBJ databases">
        <title>The deep terrestrial virosphere.</title>
        <authorList>
            <person name="Holmfeldt K."/>
            <person name="Nilsson E."/>
            <person name="Simone D."/>
            <person name="Lopez-Fernandez M."/>
            <person name="Wu X."/>
            <person name="de Brujin I."/>
            <person name="Lundin D."/>
            <person name="Andersson A."/>
            <person name="Bertilsson S."/>
            <person name="Dopson M."/>
        </authorList>
    </citation>
    <scope>NUCLEOTIDE SEQUENCE</scope>
    <source>
        <strain evidence="1">TM448B00894</strain>
    </source>
</reference>
<protein>
    <submittedName>
        <fullName evidence="1">Uncharacterized protein</fullName>
    </submittedName>
</protein>
<sequence length="231" mass="24480">MYFKNMGLQVQSPGILNPVDINDVYFDFDDFQKCPVTAEDYTLTQASTGTMALSAGADNGVLLLDCNSATTTQGAQIQRVAASFTPKAGRTIWFETRIKVADTGSLATAGEIFAGLAEIDTTIIGTSAVSTSNHIGFSSVTDNGVLLANSEKADTGDTGTGTTIAEDTYVVLGFKVNGVTDIEFYVNGTLTDKHVTASIPIVALAPSFVMQSSGTTDPIMHIDYWTCMQTR</sequence>
<evidence type="ECO:0000313" key="1">
    <source>
        <dbReference type="EMBL" id="QJH97015.1"/>
    </source>
</evidence>
<accession>A0A6M3XKT1</accession>
<name>A0A6M3XKT1_9ZZZZ</name>
<dbReference type="AlphaFoldDB" id="A0A6M3XKT1"/>